<dbReference type="PROSITE" id="PS50835">
    <property type="entry name" value="IG_LIKE"/>
    <property type="match status" value="2"/>
</dbReference>
<dbReference type="InterPro" id="IPR007110">
    <property type="entry name" value="Ig-like_dom"/>
</dbReference>
<feature type="non-terminal residue" evidence="3">
    <location>
        <position position="463"/>
    </location>
</feature>
<proteinExistence type="predicted"/>
<dbReference type="OrthoDB" id="547680at2759"/>
<dbReference type="SUPFAM" id="SSF48726">
    <property type="entry name" value="Immunoglobulin"/>
    <property type="match status" value="2"/>
</dbReference>
<evidence type="ECO:0000313" key="3">
    <source>
        <dbReference type="EMBL" id="PIO14376.1"/>
    </source>
</evidence>
<gene>
    <name evidence="3" type="ORF">AB205_0162640</name>
</gene>
<dbReference type="AlphaFoldDB" id="A0A2G9QFK1"/>
<organism evidence="3">
    <name type="scientific">Aquarana catesbeiana</name>
    <name type="common">American bullfrog</name>
    <name type="synonym">Rana catesbeiana</name>
    <dbReference type="NCBI Taxonomy" id="8400"/>
    <lineage>
        <taxon>Eukaryota</taxon>
        <taxon>Metazoa</taxon>
        <taxon>Chordata</taxon>
        <taxon>Craniata</taxon>
        <taxon>Vertebrata</taxon>
        <taxon>Euteleostomi</taxon>
        <taxon>Amphibia</taxon>
        <taxon>Batrachia</taxon>
        <taxon>Anura</taxon>
        <taxon>Neobatrachia</taxon>
        <taxon>Ranoidea</taxon>
        <taxon>Ranidae</taxon>
        <taxon>Aquarana</taxon>
    </lineage>
</organism>
<accession>A0A2G9QFK1</accession>
<reference evidence="3" key="1">
    <citation type="submission" date="2017-08" db="EMBL/GenBank/DDBJ databases">
        <title>Assembly of the North American Bullfrog Genome.</title>
        <authorList>
            <person name="Warren R.L."/>
            <person name="Vandervalk B.P."/>
            <person name="Kucuk E."/>
            <person name="Birol I."/>
            <person name="Helbing C."/>
            <person name="Pandoh P."/>
            <person name="Behsaz B."/>
            <person name="Mohamadi H."/>
            <person name="Chu J."/>
            <person name="Jackman S."/>
            <person name="Hammond S.A."/>
            <person name="Veldhoen N."/>
            <person name="Kirk H."/>
            <person name="Zhao Y."/>
            <person name="Coope R."/>
            <person name="Pleasance S."/>
            <person name="Moore R."/>
            <person name="Holt R."/>
        </authorList>
    </citation>
    <scope>NUCLEOTIDE SEQUENCE</scope>
    <source>
        <strain evidence="3">Bruno</strain>
        <tissue evidence="3">Liver</tissue>
    </source>
</reference>
<protein>
    <recommendedName>
        <fullName evidence="2">Ig-like domain-containing protein</fullName>
    </recommendedName>
</protein>
<dbReference type="InterPro" id="IPR003597">
    <property type="entry name" value="Ig_C1-set"/>
</dbReference>
<dbReference type="InterPro" id="IPR003006">
    <property type="entry name" value="Ig/MHC_CS"/>
</dbReference>
<dbReference type="PROSITE" id="PS00290">
    <property type="entry name" value="IG_MHC"/>
    <property type="match status" value="1"/>
</dbReference>
<dbReference type="InterPro" id="IPR036179">
    <property type="entry name" value="Ig-like_dom_sf"/>
</dbReference>
<feature type="non-terminal residue" evidence="3">
    <location>
        <position position="1"/>
    </location>
</feature>
<keyword evidence="1" id="KW-0393">Immunoglobulin domain</keyword>
<dbReference type="Pfam" id="PF07654">
    <property type="entry name" value="C1-set"/>
    <property type="match status" value="3"/>
</dbReference>
<dbReference type="EMBL" id="KV989439">
    <property type="protein sequence ID" value="PIO14376.1"/>
    <property type="molecule type" value="Genomic_DNA"/>
</dbReference>
<sequence length="463" mass="53443">FPKVRNITRSPGGTFSLDVHHFSPEKITVSWEVIQPPSSTQPHPIESTIIITQNQDRTFNATSTCESLRGLINENEVYVVRAVVEHRKLKHVKRREWRSDDKDTKDLLARPEVGMIRIPKLFVNKHSQLQCTISKFYPDELTVNWLMKEKGKKEFPTTNSERYKMPDSRSQLQPDKTFTHTALLEFTPLLEDVGSEVICRVSHPSLKEPIERTTGPLQVLAKPELQQPIQLSVTDSGDVVGCLTLINFYPQDITVNWTCNPIQYKENMPENKVIGNKNGTFRLESQYKIPGKLLENTEFIMKVTWKHESMERPECREISIQDQDFPWRPRIEDMSPLILQVGQETNVTCKVSSYFPGNLRVTWLEKRGKTLSVLKNKSSKYRIPDIEHERMDDNSYQCSPSLSFTPTSDKEDLEFICRVEHPSLEHPIEQSTGPPVINGEFYNRNKCIFQNSHCISNNKAELC</sequence>
<feature type="domain" description="Ig-like" evidence="2">
    <location>
        <begin position="111"/>
        <end position="211"/>
    </location>
</feature>
<dbReference type="Gene3D" id="2.60.40.10">
    <property type="entry name" value="Immunoglobulins"/>
    <property type="match status" value="4"/>
</dbReference>
<evidence type="ECO:0000256" key="1">
    <source>
        <dbReference type="ARBA" id="ARBA00023319"/>
    </source>
</evidence>
<dbReference type="FunFam" id="2.60.40.10:FF:001774">
    <property type="entry name" value="Uncharacterized LOC100216153"/>
    <property type="match status" value="2"/>
</dbReference>
<name>A0A2G9QFK1_AQUCT</name>
<feature type="domain" description="Ig-like" evidence="2">
    <location>
        <begin position="329"/>
        <end position="414"/>
    </location>
</feature>
<evidence type="ECO:0000259" key="2">
    <source>
        <dbReference type="PROSITE" id="PS50835"/>
    </source>
</evidence>
<dbReference type="PANTHER" id="PTHR23411">
    <property type="entry name" value="TAPASIN"/>
    <property type="match status" value="1"/>
</dbReference>
<dbReference type="SMART" id="SM00407">
    <property type="entry name" value="IGc1"/>
    <property type="match status" value="2"/>
</dbReference>
<dbReference type="InterPro" id="IPR013783">
    <property type="entry name" value="Ig-like_fold"/>
</dbReference>
<dbReference type="FunFam" id="2.60.40.10:FF:001931">
    <property type="entry name" value="Uncharacterized LOC100216153"/>
    <property type="match status" value="1"/>
</dbReference>
<dbReference type="CDD" id="cd00098">
    <property type="entry name" value="IgC1"/>
    <property type="match status" value="2"/>
</dbReference>
<dbReference type="InterPro" id="IPR050380">
    <property type="entry name" value="Immune_Resp_Modulators"/>
</dbReference>